<proteinExistence type="predicted"/>
<name>A0A813E2G2_POLGL</name>
<dbReference type="AlphaFoldDB" id="A0A813E2G2"/>
<dbReference type="Proteomes" id="UP000654075">
    <property type="component" value="Unassembled WGS sequence"/>
</dbReference>
<organism evidence="2 3">
    <name type="scientific">Polarella glacialis</name>
    <name type="common">Dinoflagellate</name>
    <dbReference type="NCBI Taxonomy" id="89957"/>
    <lineage>
        <taxon>Eukaryota</taxon>
        <taxon>Sar</taxon>
        <taxon>Alveolata</taxon>
        <taxon>Dinophyceae</taxon>
        <taxon>Suessiales</taxon>
        <taxon>Suessiaceae</taxon>
        <taxon>Polarella</taxon>
    </lineage>
</organism>
<keyword evidence="1" id="KW-1133">Transmembrane helix</keyword>
<evidence type="ECO:0000313" key="2">
    <source>
        <dbReference type="EMBL" id="CAE8592989.1"/>
    </source>
</evidence>
<comment type="caution">
    <text evidence="2">The sequence shown here is derived from an EMBL/GenBank/DDBJ whole genome shotgun (WGS) entry which is preliminary data.</text>
</comment>
<sequence length="102" mass="11105">MKRTSGVEGLSPAAMARCSLVLLELRASVQVEATRMEGCPGRAGQLLQARDHGGSAEPTILLPERDVEEEAPRALRCSTWCFFVCCCCLLLLLLLFCVLPLL</sequence>
<keyword evidence="3" id="KW-1185">Reference proteome</keyword>
<protein>
    <submittedName>
        <fullName evidence="2">Uncharacterized protein</fullName>
    </submittedName>
</protein>
<keyword evidence="1" id="KW-0472">Membrane</keyword>
<dbReference type="EMBL" id="CAJNNV010006028">
    <property type="protein sequence ID" value="CAE8592989.1"/>
    <property type="molecule type" value="Genomic_DNA"/>
</dbReference>
<evidence type="ECO:0000313" key="3">
    <source>
        <dbReference type="Proteomes" id="UP000654075"/>
    </source>
</evidence>
<accession>A0A813E2G2</accession>
<evidence type="ECO:0000256" key="1">
    <source>
        <dbReference type="SAM" id="Phobius"/>
    </source>
</evidence>
<keyword evidence="1" id="KW-0812">Transmembrane</keyword>
<gene>
    <name evidence="2" type="ORF">PGLA1383_LOCUS11603</name>
</gene>
<feature type="transmembrane region" description="Helical" evidence="1">
    <location>
        <begin position="80"/>
        <end position="101"/>
    </location>
</feature>
<reference evidence="2" key="1">
    <citation type="submission" date="2021-02" db="EMBL/GenBank/DDBJ databases">
        <authorList>
            <person name="Dougan E. K."/>
            <person name="Rhodes N."/>
            <person name="Thang M."/>
            <person name="Chan C."/>
        </authorList>
    </citation>
    <scope>NUCLEOTIDE SEQUENCE</scope>
</reference>